<keyword evidence="7 14" id="KW-0274">FAD</keyword>
<evidence type="ECO:0000256" key="9">
    <source>
        <dbReference type="ARBA" id="ARBA00023027"/>
    </source>
</evidence>
<dbReference type="Pfam" id="PF07992">
    <property type="entry name" value="Pyr_redox_2"/>
    <property type="match status" value="1"/>
</dbReference>
<dbReference type="PRINTS" id="PR00411">
    <property type="entry name" value="PNDRDTASEI"/>
</dbReference>
<evidence type="ECO:0000256" key="5">
    <source>
        <dbReference type="ARBA" id="ARBA00022490"/>
    </source>
</evidence>
<evidence type="ECO:0000256" key="16">
    <source>
        <dbReference type="RuleBase" id="RU003692"/>
    </source>
</evidence>
<sequence length="478" mass="50359">MSQEFDVVVIGGGPGGYEAAIRAAQLGLKVACIEKRLHNGKPSLGGTCLNVGCIPSKALLDSSHRYHDAKEGLAIHGISVGDVSIDIAQMQTRKDQVVAQLTGGVAQLLKGNGIVWLQGTGKLLSNKQVQFVAHDGATETIQATKAVILAAGSAPINIPVAPLTEDIIVDSTGALAFSEVPKRLGVIGAGVIGLELGSVWSRLGSEVIVLEALDSFLPMLDKLVSKEAQKILTKQGLDIRLGAKVTGSQINNGVVTVTYQDKEGEKTAEFDKLIVAVGRKPYAEGLLDASSGVAQDARGFVIVDQQCRTNIDGVYAIGDLVRGPMLAHKAMEEGMMVAEIIAGHYAQINYDTIIGVIYTHPEIAWVGQTEEQAKAAGIDVKAGQFPFQVNGRALAANDAQGLVKFVADAKTDRLLGMAVIGSNAGDMVHQGMIALEFAASIEDLQLMTFAHPTLSEAVHEAALSVDGRAIHAIQRKRK</sequence>
<evidence type="ECO:0000256" key="15">
    <source>
        <dbReference type="PIRSR" id="PIRSR000350-4"/>
    </source>
</evidence>
<evidence type="ECO:0000256" key="2">
    <source>
        <dbReference type="ARBA" id="ARBA00007532"/>
    </source>
</evidence>
<dbReference type="EC" id="1.8.1.4" evidence="3 16"/>
<keyword evidence="6 16" id="KW-0285">Flavoprotein</keyword>
<feature type="domain" description="Pyridine nucleotide-disulphide oxidoreductase dimerisation" evidence="17">
    <location>
        <begin position="355"/>
        <end position="462"/>
    </location>
</feature>
<feature type="binding site" evidence="14">
    <location>
        <position position="211"/>
    </location>
    <ligand>
        <name>NAD(+)</name>
        <dbReference type="ChEBI" id="CHEBI:57540"/>
    </ligand>
</feature>
<dbReference type="GO" id="GO:0004148">
    <property type="term" value="F:dihydrolipoyl dehydrogenase (NADH) activity"/>
    <property type="evidence" value="ECO:0007669"/>
    <property type="project" value="UniProtKB-EC"/>
</dbReference>
<evidence type="ECO:0000256" key="6">
    <source>
        <dbReference type="ARBA" id="ARBA00022630"/>
    </source>
</evidence>
<evidence type="ECO:0000259" key="18">
    <source>
        <dbReference type="Pfam" id="PF07992"/>
    </source>
</evidence>
<dbReference type="PROSITE" id="PS00076">
    <property type="entry name" value="PYRIDINE_REDOX_1"/>
    <property type="match status" value="1"/>
</dbReference>
<feature type="binding site" evidence="14">
    <location>
        <position position="57"/>
    </location>
    <ligand>
        <name>FAD</name>
        <dbReference type="ChEBI" id="CHEBI:57692"/>
    </ligand>
</feature>
<evidence type="ECO:0000259" key="17">
    <source>
        <dbReference type="Pfam" id="PF02852"/>
    </source>
</evidence>
<evidence type="ECO:0000256" key="13">
    <source>
        <dbReference type="PIRSR" id="PIRSR000350-2"/>
    </source>
</evidence>
<organism evidence="19 20">
    <name type="scientific">Agitococcus lubricus</name>
    <dbReference type="NCBI Taxonomy" id="1077255"/>
    <lineage>
        <taxon>Bacteria</taxon>
        <taxon>Pseudomonadati</taxon>
        <taxon>Pseudomonadota</taxon>
        <taxon>Gammaproteobacteria</taxon>
        <taxon>Moraxellales</taxon>
        <taxon>Moraxellaceae</taxon>
        <taxon>Agitococcus</taxon>
    </lineage>
</organism>
<feature type="active site" description="Proton acceptor" evidence="13">
    <location>
        <position position="451"/>
    </location>
</feature>
<feature type="disulfide bond" description="Redox-active" evidence="15">
    <location>
        <begin position="48"/>
        <end position="53"/>
    </location>
</feature>
<accession>A0A2T5ISZ9</accession>
<dbReference type="OrthoDB" id="9800167at2"/>
<keyword evidence="14" id="KW-0547">Nucleotide-binding</keyword>
<dbReference type="SUPFAM" id="SSF55424">
    <property type="entry name" value="FAD/NAD-linked reductases, dimerisation (C-terminal) domain"/>
    <property type="match status" value="1"/>
</dbReference>
<dbReference type="PRINTS" id="PR00368">
    <property type="entry name" value="FADPNR"/>
</dbReference>
<dbReference type="EMBL" id="QAON01000026">
    <property type="protein sequence ID" value="PTQ86948.1"/>
    <property type="molecule type" value="Genomic_DNA"/>
</dbReference>
<dbReference type="GO" id="GO:0006103">
    <property type="term" value="P:2-oxoglutarate metabolic process"/>
    <property type="evidence" value="ECO:0007669"/>
    <property type="project" value="TreeGrafter"/>
</dbReference>
<dbReference type="NCBIfam" id="TIGR01350">
    <property type="entry name" value="lipoamide_DH"/>
    <property type="match status" value="1"/>
</dbReference>
<feature type="binding site" evidence="14">
    <location>
        <position position="319"/>
    </location>
    <ligand>
        <name>FAD</name>
        <dbReference type="ChEBI" id="CHEBI:57692"/>
    </ligand>
</feature>
<keyword evidence="11 16" id="KW-0676">Redox-active center</keyword>
<evidence type="ECO:0000313" key="19">
    <source>
        <dbReference type="EMBL" id="PTQ86948.1"/>
    </source>
</evidence>
<dbReference type="RefSeq" id="WP_107866972.1">
    <property type="nucleotide sequence ID" value="NZ_QAON01000026.1"/>
</dbReference>
<comment type="similarity">
    <text evidence="2 16">Belongs to the class-I pyridine nucleotide-disulfide oxidoreductase family.</text>
</comment>
<evidence type="ECO:0000256" key="4">
    <source>
        <dbReference type="ARBA" id="ARBA00016961"/>
    </source>
</evidence>
<feature type="binding site" evidence="14">
    <location>
        <begin position="188"/>
        <end position="195"/>
    </location>
    <ligand>
        <name>NAD(+)</name>
        <dbReference type="ChEBI" id="CHEBI:57540"/>
    </ligand>
</feature>
<evidence type="ECO:0000256" key="14">
    <source>
        <dbReference type="PIRSR" id="PIRSR000350-3"/>
    </source>
</evidence>
<evidence type="ECO:0000256" key="3">
    <source>
        <dbReference type="ARBA" id="ARBA00012608"/>
    </source>
</evidence>
<evidence type="ECO:0000256" key="12">
    <source>
        <dbReference type="ARBA" id="ARBA00049187"/>
    </source>
</evidence>
<keyword evidence="5" id="KW-0963">Cytoplasm</keyword>
<dbReference type="PANTHER" id="PTHR22912:SF224">
    <property type="entry name" value="DIHYDROLIPOYL DEHYDROGENASE"/>
    <property type="match status" value="1"/>
</dbReference>
<dbReference type="Gene3D" id="3.50.50.60">
    <property type="entry name" value="FAD/NAD(P)-binding domain"/>
    <property type="match status" value="2"/>
</dbReference>
<dbReference type="PIRSF" id="PIRSF000350">
    <property type="entry name" value="Mercury_reductase_MerA"/>
    <property type="match status" value="1"/>
</dbReference>
<dbReference type="InterPro" id="IPR016156">
    <property type="entry name" value="FAD/NAD-linked_Rdtase_dimer_sf"/>
</dbReference>
<comment type="catalytic activity">
    <reaction evidence="12 16">
        <text>N(6)-[(R)-dihydrolipoyl]-L-lysyl-[protein] + NAD(+) = N(6)-[(R)-lipoyl]-L-lysyl-[protein] + NADH + H(+)</text>
        <dbReference type="Rhea" id="RHEA:15045"/>
        <dbReference type="Rhea" id="RHEA-COMP:10474"/>
        <dbReference type="Rhea" id="RHEA-COMP:10475"/>
        <dbReference type="ChEBI" id="CHEBI:15378"/>
        <dbReference type="ChEBI" id="CHEBI:57540"/>
        <dbReference type="ChEBI" id="CHEBI:57945"/>
        <dbReference type="ChEBI" id="CHEBI:83099"/>
        <dbReference type="ChEBI" id="CHEBI:83100"/>
        <dbReference type="EC" id="1.8.1.4"/>
    </reaction>
</comment>
<evidence type="ECO:0000256" key="1">
    <source>
        <dbReference type="ARBA" id="ARBA00004496"/>
    </source>
</evidence>
<reference evidence="19 20" key="1">
    <citation type="submission" date="2018-04" db="EMBL/GenBank/DDBJ databases">
        <title>Genomic Encyclopedia of Archaeal and Bacterial Type Strains, Phase II (KMG-II): from individual species to whole genera.</title>
        <authorList>
            <person name="Goeker M."/>
        </authorList>
    </citation>
    <scope>NUCLEOTIDE SEQUENCE [LARGE SCALE GENOMIC DNA]</scope>
    <source>
        <strain evidence="19 20">DSM 5822</strain>
    </source>
</reference>
<comment type="subcellular location">
    <subcellularLocation>
        <location evidence="1">Cytoplasm</location>
    </subcellularLocation>
</comment>
<keyword evidence="9 14" id="KW-0520">NAD</keyword>
<dbReference type="InterPro" id="IPR050151">
    <property type="entry name" value="Class-I_Pyr_Nuc-Dis_Oxidored"/>
</dbReference>
<dbReference type="InterPro" id="IPR004099">
    <property type="entry name" value="Pyr_nucl-diS_OxRdtase_dimer"/>
</dbReference>
<dbReference type="InterPro" id="IPR036188">
    <property type="entry name" value="FAD/NAD-bd_sf"/>
</dbReference>
<dbReference type="InterPro" id="IPR001100">
    <property type="entry name" value="Pyr_nuc-diS_OxRdtase"/>
</dbReference>
<protein>
    <recommendedName>
        <fullName evidence="4 16">Dihydrolipoyl dehydrogenase</fullName>
        <ecNumber evidence="3 16">1.8.1.4</ecNumber>
    </recommendedName>
</protein>
<dbReference type="InterPro" id="IPR006258">
    <property type="entry name" value="Lipoamide_DH"/>
</dbReference>
<evidence type="ECO:0000256" key="7">
    <source>
        <dbReference type="ARBA" id="ARBA00022827"/>
    </source>
</evidence>
<dbReference type="GO" id="GO:0005737">
    <property type="term" value="C:cytoplasm"/>
    <property type="evidence" value="ECO:0007669"/>
    <property type="project" value="UniProtKB-SubCell"/>
</dbReference>
<evidence type="ECO:0000256" key="10">
    <source>
        <dbReference type="ARBA" id="ARBA00023157"/>
    </source>
</evidence>
<feature type="binding site" evidence="14">
    <location>
        <position position="121"/>
    </location>
    <ligand>
        <name>FAD</name>
        <dbReference type="ChEBI" id="CHEBI:57692"/>
    </ligand>
</feature>
<dbReference type="GO" id="GO:0050660">
    <property type="term" value="F:flavin adenine dinucleotide binding"/>
    <property type="evidence" value="ECO:0007669"/>
    <property type="project" value="InterPro"/>
</dbReference>
<dbReference type="SUPFAM" id="SSF51905">
    <property type="entry name" value="FAD/NAD(P)-binding domain"/>
    <property type="match status" value="1"/>
</dbReference>
<evidence type="ECO:0000256" key="11">
    <source>
        <dbReference type="ARBA" id="ARBA00023284"/>
    </source>
</evidence>
<comment type="caution">
    <text evidence="19">The sequence shown here is derived from an EMBL/GenBank/DDBJ whole genome shotgun (WGS) entry which is preliminary data.</text>
</comment>
<dbReference type="AlphaFoldDB" id="A0A2T5ISZ9"/>
<comment type="cofactor">
    <cofactor evidence="14 16">
        <name>FAD</name>
        <dbReference type="ChEBI" id="CHEBI:57692"/>
    </cofactor>
    <text evidence="14 16">Binds 1 FAD per subunit.</text>
</comment>
<dbReference type="InterPro" id="IPR023753">
    <property type="entry name" value="FAD/NAD-binding_dom"/>
</dbReference>
<feature type="binding site" evidence="14">
    <location>
        <begin position="325"/>
        <end position="328"/>
    </location>
    <ligand>
        <name>FAD</name>
        <dbReference type="ChEBI" id="CHEBI:57692"/>
    </ligand>
</feature>
<keyword evidence="8 16" id="KW-0560">Oxidoreductase</keyword>
<name>A0A2T5ISZ9_9GAMM</name>
<evidence type="ECO:0000256" key="8">
    <source>
        <dbReference type="ARBA" id="ARBA00023002"/>
    </source>
</evidence>
<proteinExistence type="inferred from homology"/>
<evidence type="ECO:0000313" key="20">
    <source>
        <dbReference type="Proteomes" id="UP000244223"/>
    </source>
</evidence>
<gene>
    <name evidence="19" type="ORF">C8N29_1266</name>
</gene>
<dbReference type="Proteomes" id="UP000244223">
    <property type="component" value="Unassembled WGS sequence"/>
</dbReference>
<dbReference type="PANTHER" id="PTHR22912">
    <property type="entry name" value="DISULFIDE OXIDOREDUCTASE"/>
    <property type="match status" value="1"/>
</dbReference>
<keyword evidence="20" id="KW-1185">Reference proteome</keyword>
<keyword evidence="10" id="KW-1015">Disulfide bond</keyword>
<dbReference type="Pfam" id="PF02852">
    <property type="entry name" value="Pyr_redox_dim"/>
    <property type="match status" value="1"/>
</dbReference>
<feature type="domain" description="FAD/NAD(P)-binding" evidence="18">
    <location>
        <begin position="5"/>
        <end position="334"/>
    </location>
</feature>
<dbReference type="Gene3D" id="3.30.390.30">
    <property type="match status" value="1"/>
</dbReference>
<dbReference type="FunFam" id="3.30.390.30:FF:000001">
    <property type="entry name" value="Dihydrolipoyl dehydrogenase"/>
    <property type="match status" value="1"/>
</dbReference>
<feature type="binding site" evidence="14">
    <location>
        <position position="278"/>
    </location>
    <ligand>
        <name>NAD(+)</name>
        <dbReference type="ChEBI" id="CHEBI:57540"/>
    </ligand>
</feature>
<dbReference type="InterPro" id="IPR012999">
    <property type="entry name" value="Pyr_OxRdtase_I_AS"/>
</dbReference>
<comment type="miscellaneous">
    <text evidence="16">The active site is a redox-active disulfide bond.</text>
</comment>